<dbReference type="Proteomes" id="UP000298738">
    <property type="component" value="Chromosome"/>
</dbReference>
<dbReference type="EMBL" id="CP034876">
    <property type="protein sequence ID" value="QCI21302.1"/>
    <property type="molecule type" value="Genomic_DNA"/>
</dbReference>
<evidence type="ECO:0000313" key="10">
    <source>
        <dbReference type="Proteomes" id="UP000298738"/>
    </source>
</evidence>
<name>A0A4D6XU67_9GAMM</name>
<evidence type="ECO:0000256" key="7">
    <source>
        <dbReference type="HAMAP-Rule" id="MF_00682"/>
    </source>
</evidence>
<dbReference type="GO" id="GO:0006457">
    <property type="term" value="P:protein folding"/>
    <property type="evidence" value="ECO:0007669"/>
    <property type="project" value="UniProtKB-UniRule"/>
</dbReference>
<dbReference type="RefSeq" id="WP_158358228.1">
    <property type="nucleotide sequence ID" value="NZ_CP034876.1"/>
</dbReference>
<dbReference type="InterPro" id="IPR004640">
    <property type="entry name" value="HscB"/>
</dbReference>
<dbReference type="Gene3D" id="1.10.287.110">
    <property type="entry name" value="DnaJ domain"/>
    <property type="match status" value="1"/>
</dbReference>
<dbReference type="InterPro" id="IPR001623">
    <property type="entry name" value="DnaJ_domain"/>
</dbReference>
<comment type="function">
    <text evidence="4 7">Co-chaperone involved in the maturation of iron-sulfur cluster-containing proteins. Seems to help targeting proteins to be folded toward HscA.</text>
</comment>
<gene>
    <name evidence="7 9" type="primary">hscB</name>
    <name evidence="9" type="ORF">D9V68_03095</name>
</gene>
<reference evidence="9 10" key="1">
    <citation type="submission" date="2018-12" db="EMBL/GenBank/DDBJ databases">
        <authorList>
            <person name="Chong R.A."/>
        </authorList>
    </citation>
    <scope>NUCLEOTIDE SEQUENCE [LARGE SCALE GENOMIC DNA]</scope>
    <source>
        <strain evidence="9 10">Hla</strain>
    </source>
</reference>
<dbReference type="InterPro" id="IPR036386">
    <property type="entry name" value="HscB_C_sf"/>
</dbReference>
<protein>
    <recommendedName>
        <fullName evidence="2 7">Co-chaperone protein HscB</fullName>
    </recommendedName>
    <alternativeName>
        <fullName evidence="6 7">Hsc20</fullName>
    </alternativeName>
</protein>
<dbReference type="AlphaFoldDB" id="A0A4D6XU67"/>
<evidence type="ECO:0000256" key="6">
    <source>
        <dbReference type="ARBA" id="ARBA00030734"/>
    </source>
</evidence>
<dbReference type="GO" id="GO:0001671">
    <property type="term" value="F:ATPase activator activity"/>
    <property type="evidence" value="ECO:0007669"/>
    <property type="project" value="InterPro"/>
</dbReference>
<dbReference type="GO" id="GO:0051087">
    <property type="term" value="F:protein-folding chaperone binding"/>
    <property type="evidence" value="ECO:0007669"/>
    <property type="project" value="InterPro"/>
</dbReference>
<dbReference type="SUPFAM" id="SSF46565">
    <property type="entry name" value="Chaperone J-domain"/>
    <property type="match status" value="1"/>
</dbReference>
<keyword evidence="3 7" id="KW-0143">Chaperone</keyword>
<dbReference type="Pfam" id="PF07743">
    <property type="entry name" value="HSCB_C"/>
    <property type="match status" value="1"/>
</dbReference>
<dbReference type="GO" id="GO:0051259">
    <property type="term" value="P:protein complex oligomerization"/>
    <property type="evidence" value="ECO:0007669"/>
    <property type="project" value="InterPro"/>
</dbReference>
<dbReference type="NCBIfam" id="TIGR00714">
    <property type="entry name" value="hscB"/>
    <property type="match status" value="1"/>
</dbReference>
<dbReference type="HAMAP" id="MF_00682">
    <property type="entry name" value="HscB"/>
    <property type="match status" value="1"/>
</dbReference>
<proteinExistence type="inferred from homology"/>
<dbReference type="SUPFAM" id="SSF47144">
    <property type="entry name" value="HSC20 (HSCB), C-terminal oligomerisation domain"/>
    <property type="match status" value="1"/>
</dbReference>
<dbReference type="CDD" id="cd06257">
    <property type="entry name" value="DnaJ"/>
    <property type="match status" value="1"/>
</dbReference>
<dbReference type="InterPro" id="IPR036869">
    <property type="entry name" value="J_dom_sf"/>
</dbReference>
<dbReference type="PANTHER" id="PTHR14021">
    <property type="entry name" value="IRON-SULFUR CLUSTER CO-CHAPERONE PROTEIN HSCB"/>
    <property type="match status" value="1"/>
</dbReference>
<organism evidence="9 10">
    <name type="scientific">Buchnera aphidicola</name>
    <name type="common">Hyperomyzus lactucae</name>
    <dbReference type="NCBI Taxonomy" id="1241860"/>
    <lineage>
        <taxon>Bacteria</taxon>
        <taxon>Pseudomonadati</taxon>
        <taxon>Pseudomonadota</taxon>
        <taxon>Gammaproteobacteria</taxon>
        <taxon>Enterobacterales</taxon>
        <taxon>Erwiniaceae</taxon>
        <taxon>Buchnera</taxon>
    </lineage>
</organism>
<evidence type="ECO:0000256" key="3">
    <source>
        <dbReference type="ARBA" id="ARBA00023186"/>
    </source>
</evidence>
<evidence type="ECO:0000256" key="2">
    <source>
        <dbReference type="ARBA" id="ARBA00017570"/>
    </source>
</evidence>
<comment type="similarity">
    <text evidence="1 7">Belongs to the HscB family.</text>
</comment>
<accession>A0A4D6XU67</accession>
<evidence type="ECO:0000256" key="5">
    <source>
        <dbReference type="ARBA" id="ARBA00025986"/>
    </source>
</evidence>
<feature type="domain" description="J" evidence="8">
    <location>
        <begin position="1"/>
        <end position="66"/>
    </location>
</feature>
<dbReference type="SMART" id="SM00271">
    <property type="entry name" value="DnaJ"/>
    <property type="match status" value="1"/>
</dbReference>
<sequence>MNYFTLFNLPEKFKINKNLLCKNYYQLQLQFHPDLFIKDSESQKKIVLEKSIQINKGYRTLKNFLNRAVYLLSLHGFQIEKETFLLKNNNFLIEYFSLYEEIDNLKESCFDELLLTSLLKKIKQKINNYEHEIDLEFDKKNFKKVVKITAKLLFLNKMKLNLKKEHNIYLKKDKLG</sequence>
<evidence type="ECO:0000259" key="8">
    <source>
        <dbReference type="SMART" id="SM00271"/>
    </source>
</evidence>
<evidence type="ECO:0000256" key="1">
    <source>
        <dbReference type="ARBA" id="ARBA00010476"/>
    </source>
</evidence>
<evidence type="ECO:0000256" key="4">
    <source>
        <dbReference type="ARBA" id="ARBA00025596"/>
    </source>
</evidence>
<dbReference type="GO" id="GO:0044571">
    <property type="term" value="P:[2Fe-2S] cluster assembly"/>
    <property type="evidence" value="ECO:0007669"/>
    <property type="project" value="InterPro"/>
</dbReference>
<evidence type="ECO:0000313" key="9">
    <source>
        <dbReference type="EMBL" id="QCI21302.1"/>
    </source>
</evidence>
<dbReference type="OrthoDB" id="287587at2"/>
<dbReference type="InterPro" id="IPR009073">
    <property type="entry name" value="HscB_oligo_C"/>
</dbReference>
<reference evidence="9 10" key="2">
    <citation type="submission" date="2019-05" db="EMBL/GenBank/DDBJ databases">
        <title>Genome evolution of the obligate endosymbiont Buchnera aphidicola.</title>
        <authorList>
            <person name="Moran N.A."/>
        </authorList>
    </citation>
    <scope>NUCLEOTIDE SEQUENCE [LARGE SCALE GENOMIC DNA]</scope>
    <source>
        <strain evidence="9 10">Hla</strain>
    </source>
</reference>
<dbReference type="PANTHER" id="PTHR14021:SF15">
    <property type="entry name" value="IRON-SULFUR CLUSTER CO-CHAPERONE PROTEIN HSCB"/>
    <property type="match status" value="1"/>
</dbReference>
<dbReference type="Gene3D" id="1.20.1280.20">
    <property type="entry name" value="HscB, C-terminal domain"/>
    <property type="match status" value="1"/>
</dbReference>
<comment type="subunit">
    <text evidence="5 7">Interacts with HscA and stimulates its ATPase activity. Interacts with IscU.</text>
</comment>